<gene>
    <name evidence="3" type="ORF">GXP67_07920</name>
</gene>
<dbReference type="SUPFAM" id="SSF53807">
    <property type="entry name" value="Helical backbone' metal receptor"/>
    <property type="match status" value="1"/>
</dbReference>
<dbReference type="Proteomes" id="UP000480178">
    <property type="component" value="Chromosome"/>
</dbReference>
<dbReference type="AlphaFoldDB" id="A0A6C0GF91"/>
<dbReference type="InterPro" id="IPR050902">
    <property type="entry name" value="ABC_Transporter_SBP"/>
</dbReference>
<sequence>MITSFPQRIISLVPSQTELLFDLGLAERVVGITKFCIHPAEFCRHMPKIGGTKHFHFDTIDGLQPDLILANKEENYKEGIEQLQQKYPVWMSDIYTLEDALHMISEVGKLTGTQSKALEISVQIQTAFAGLQAVSRKKVAYLIWRNPYMAAGSHTFIHDMMVRCGFENVFADHVRYPEITPEMLADANPDYIYLSSEPFPFSEKYIAEFKEICPESIIKIVDGEMFSWYGSRLRLSVPYFRQLLELLA</sequence>
<dbReference type="Pfam" id="PF01497">
    <property type="entry name" value="Peripla_BP_2"/>
    <property type="match status" value="1"/>
</dbReference>
<dbReference type="NCBIfam" id="NF038402">
    <property type="entry name" value="TroA_like"/>
    <property type="match status" value="1"/>
</dbReference>
<dbReference type="PANTHER" id="PTHR30535:SF35">
    <property type="entry name" value="PERIPLASMIC BINDING PROTEIN"/>
    <property type="match status" value="1"/>
</dbReference>
<proteinExistence type="predicted"/>
<evidence type="ECO:0000313" key="3">
    <source>
        <dbReference type="EMBL" id="QHT66587.1"/>
    </source>
</evidence>
<keyword evidence="4" id="KW-1185">Reference proteome</keyword>
<evidence type="ECO:0000259" key="2">
    <source>
        <dbReference type="PROSITE" id="PS50983"/>
    </source>
</evidence>
<feature type="domain" description="Fe/B12 periplasmic-binding" evidence="2">
    <location>
        <begin position="8"/>
        <end position="248"/>
    </location>
</feature>
<organism evidence="3 4">
    <name type="scientific">Rhodocytophaga rosea</name>
    <dbReference type="NCBI Taxonomy" id="2704465"/>
    <lineage>
        <taxon>Bacteria</taxon>
        <taxon>Pseudomonadati</taxon>
        <taxon>Bacteroidota</taxon>
        <taxon>Cytophagia</taxon>
        <taxon>Cytophagales</taxon>
        <taxon>Rhodocytophagaceae</taxon>
        <taxon>Rhodocytophaga</taxon>
    </lineage>
</organism>
<dbReference type="PANTHER" id="PTHR30535">
    <property type="entry name" value="VITAMIN B12-BINDING PROTEIN"/>
    <property type="match status" value="1"/>
</dbReference>
<dbReference type="InterPro" id="IPR002491">
    <property type="entry name" value="ABC_transptr_periplasmic_BD"/>
</dbReference>
<reference evidence="3 4" key="1">
    <citation type="submission" date="2020-01" db="EMBL/GenBank/DDBJ databases">
        <authorList>
            <person name="Kim M.K."/>
        </authorList>
    </citation>
    <scope>NUCLEOTIDE SEQUENCE [LARGE SCALE GENOMIC DNA]</scope>
    <source>
        <strain evidence="3 4">172606-1</strain>
    </source>
</reference>
<dbReference type="InterPro" id="IPR054828">
    <property type="entry name" value="Vit_B12_bind_prot"/>
</dbReference>
<keyword evidence="1" id="KW-0732">Signal</keyword>
<dbReference type="Gene3D" id="3.40.50.1980">
    <property type="entry name" value="Nitrogenase molybdenum iron protein domain"/>
    <property type="match status" value="2"/>
</dbReference>
<dbReference type="EMBL" id="CP048222">
    <property type="protein sequence ID" value="QHT66587.1"/>
    <property type="molecule type" value="Genomic_DNA"/>
</dbReference>
<dbReference type="PROSITE" id="PS50983">
    <property type="entry name" value="FE_B12_PBP"/>
    <property type="match status" value="1"/>
</dbReference>
<dbReference type="KEGG" id="rhoz:GXP67_07920"/>
<accession>A0A6C0GF91</accession>
<protein>
    <submittedName>
        <fullName evidence="3">ABC transporter substrate-binding protein</fullName>
    </submittedName>
</protein>
<evidence type="ECO:0000256" key="1">
    <source>
        <dbReference type="ARBA" id="ARBA00022729"/>
    </source>
</evidence>
<dbReference type="RefSeq" id="WP_162442641.1">
    <property type="nucleotide sequence ID" value="NZ_CP048222.1"/>
</dbReference>
<evidence type="ECO:0000313" key="4">
    <source>
        <dbReference type="Proteomes" id="UP000480178"/>
    </source>
</evidence>
<name>A0A6C0GF91_9BACT</name>